<dbReference type="SMART" id="SM00248">
    <property type="entry name" value="ANK"/>
    <property type="match status" value="1"/>
</dbReference>
<dbReference type="STRING" id="1336337.A0A3N4IY60"/>
<sequence>PDTKHGLTPLCWAARNGHEAVVKTLLAREDVRTDTPDKLNKTHLTWVLSRGHNQIVMML</sequence>
<dbReference type="PROSITE" id="PS50297">
    <property type="entry name" value="ANK_REP_REGION"/>
    <property type="match status" value="1"/>
</dbReference>
<reference evidence="2 3" key="1">
    <citation type="journal article" date="2018" name="Nat. Ecol. Evol.">
        <title>Pezizomycetes genomes reveal the molecular basis of ectomycorrhizal truffle lifestyle.</title>
        <authorList>
            <person name="Murat C."/>
            <person name="Payen T."/>
            <person name="Noel B."/>
            <person name="Kuo A."/>
            <person name="Morin E."/>
            <person name="Chen J."/>
            <person name="Kohler A."/>
            <person name="Krizsan K."/>
            <person name="Balestrini R."/>
            <person name="Da Silva C."/>
            <person name="Montanini B."/>
            <person name="Hainaut M."/>
            <person name="Levati E."/>
            <person name="Barry K.W."/>
            <person name="Belfiori B."/>
            <person name="Cichocki N."/>
            <person name="Clum A."/>
            <person name="Dockter R.B."/>
            <person name="Fauchery L."/>
            <person name="Guy J."/>
            <person name="Iotti M."/>
            <person name="Le Tacon F."/>
            <person name="Lindquist E.A."/>
            <person name="Lipzen A."/>
            <person name="Malagnac F."/>
            <person name="Mello A."/>
            <person name="Molinier V."/>
            <person name="Miyauchi S."/>
            <person name="Poulain J."/>
            <person name="Riccioni C."/>
            <person name="Rubini A."/>
            <person name="Sitrit Y."/>
            <person name="Splivallo R."/>
            <person name="Traeger S."/>
            <person name="Wang M."/>
            <person name="Zifcakova L."/>
            <person name="Wipf D."/>
            <person name="Zambonelli A."/>
            <person name="Paolocci F."/>
            <person name="Nowrousian M."/>
            <person name="Ottonello S."/>
            <person name="Baldrian P."/>
            <person name="Spatafora J.W."/>
            <person name="Henrissat B."/>
            <person name="Nagy L.G."/>
            <person name="Aury J.M."/>
            <person name="Wincker P."/>
            <person name="Grigoriev I.V."/>
            <person name="Bonfante P."/>
            <person name="Martin F.M."/>
        </authorList>
    </citation>
    <scope>NUCLEOTIDE SEQUENCE [LARGE SCALE GENOMIC DNA]</scope>
    <source>
        <strain evidence="2 3">120613-1</strain>
    </source>
</reference>
<dbReference type="InterPro" id="IPR002110">
    <property type="entry name" value="Ankyrin_rpt"/>
</dbReference>
<organism evidence="2 3">
    <name type="scientific">Choiromyces venosus 120613-1</name>
    <dbReference type="NCBI Taxonomy" id="1336337"/>
    <lineage>
        <taxon>Eukaryota</taxon>
        <taxon>Fungi</taxon>
        <taxon>Dikarya</taxon>
        <taxon>Ascomycota</taxon>
        <taxon>Pezizomycotina</taxon>
        <taxon>Pezizomycetes</taxon>
        <taxon>Pezizales</taxon>
        <taxon>Tuberaceae</taxon>
        <taxon>Choiromyces</taxon>
    </lineage>
</organism>
<dbReference type="Gene3D" id="1.25.40.20">
    <property type="entry name" value="Ankyrin repeat-containing domain"/>
    <property type="match status" value="1"/>
</dbReference>
<dbReference type="Proteomes" id="UP000276215">
    <property type="component" value="Unassembled WGS sequence"/>
</dbReference>
<evidence type="ECO:0000313" key="2">
    <source>
        <dbReference type="EMBL" id="RPA89120.1"/>
    </source>
</evidence>
<evidence type="ECO:0000256" key="1">
    <source>
        <dbReference type="PROSITE-ProRule" id="PRU00023"/>
    </source>
</evidence>
<accession>A0A3N4IY60</accession>
<gene>
    <name evidence="2" type="ORF">L873DRAFT_1589214</name>
</gene>
<protein>
    <submittedName>
        <fullName evidence="2">Uncharacterized protein</fullName>
    </submittedName>
</protein>
<feature type="repeat" description="ANK" evidence="1">
    <location>
        <begin position="5"/>
        <end position="26"/>
    </location>
</feature>
<dbReference type="PROSITE" id="PS50088">
    <property type="entry name" value="ANK_REPEAT"/>
    <property type="match status" value="1"/>
</dbReference>
<keyword evidence="3" id="KW-1185">Reference proteome</keyword>
<proteinExistence type="predicted"/>
<dbReference type="Pfam" id="PF12796">
    <property type="entry name" value="Ank_2"/>
    <property type="match status" value="1"/>
</dbReference>
<dbReference type="AlphaFoldDB" id="A0A3N4IY60"/>
<feature type="non-terminal residue" evidence="2">
    <location>
        <position position="59"/>
    </location>
</feature>
<dbReference type="EMBL" id="ML120612">
    <property type="protein sequence ID" value="RPA89120.1"/>
    <property type="molecule type" value="Genomic_DNA"/>
</dbReference>
<feature type="non-terminal residue" evidence="2">
    <location>
        <position position="1"/>
    </location>
</feature>
<dbReference type="SUPFAM" id="SSF48403">
    <property type="entry name" value="Ankyrin repeat"/>
    <property type="match status" value="1"/>
</dbReference>
<evidence type="ECO:0000313" key="3">
    <source>
        <dbReference type="Proteomes" id="UP000276215"/>
    </source>
</evidence>
<dbReference type="OrthoDB" id="341259at2759"/>
<name>A0A3N4IY60_9PEZI</name>
<dbReference type="InterPro" id="IPR036770">
    <property type="entry name" value="Ankyrin_rpt-contain_sf"/>
</dbReference>
<keyword evidence="1" id="KW-0040">ANK repeat</keyword>